<evidence type="ECO:0000313" key="3">
    <source>
        <dbReference type="Proteomes" id="UP000620559"/>
    </source>
</evidence>
<dbReference type="Gene3D" id="3.10.180.10">
    <property type="entry name" value="2,3-Dihydroxybiphenyl 1,2-Dioxygenase, domain 1"/>
    <property type="match status" value="1"/>
</dbReference>
<organism evidence="2 3">
    <name type="scientific">Plectonema cf. radiosum LEGE 06105</name>
    <dbReference type="NCBI Taxonomy" id="945769"/>
    <lineage>
        <taxon>Bacteria</taxon>
        <taxon>Bacillati</taxon>
        <taxon>Cyanobacteriota</taxon>
        <taxon>Cyanophyceae</taxon>
        <taxon>Oscillatoriophycideae</taxon>
        <taxon>Oscillatoriales</taxon>
        <taxon>Microcoleaceae</taxon>
        <taxon>Plectonema</taxon>
    </lineage>
</organism>
<dbReference type="RefSeq" id="WP_193919981.1">
    <property type="nucleotide sequence ID" value="NZ_JADEWL010000028.1"/>
</dbReference>
<evidence type="ECO:0000259" key="1">
    <source>
        <dbReference type="PROSITE" id="PS51819"/>
    </source>
</evidence>
<dbReference type="PROSITE" id="PS51819">
    <property type="entry name" value="VOC"/>
    <property type="match status" value="1"/>
</dbReference>
<keyword evidence="3" id="KW-1185">Reference proteome</keyword>
<proteinExistence type="predicted"/>
<accession>A0A8J7JT34</accession>
<dbReference type="AlphaFoldDB" id="A0A8J7JT34"/>
<dbReference type="EMBL" id="JADEWL010000028">
    <property type="protein sequence ID" value="MBE9213254.1"/>
    <property type="molecule type" value="Genomic_DNA"/>
</dbReference>
<feature type="domain" description="VOC" evidence="1">
    <location>
        <begin position="6"/>
        <end position="122"/>
    </location>
</feature>
<protein>
    <submittedName>
        <fullName evidence="2">VOC family protein</fullName>
    </submittedName>
</protein>
<dbReference type="Proteomes" id="UP000620559">
    <property type="component" value="Unassembled WGS sequence"/>
</dbReference>
<reference evidence="2" key="1">
    <citation type="submission" date="2020-10" db="EMBL/GenBank/DDBJ databases">
        <authorList>
            <person name="Castelo-Branco R."/>
            <person name="Eusebio N."/>
            <person name="Adriana R."/>
            <person name="Vieira A."/>
            <person name="Brugerolle De Fraissinette N."/>
            <person name="Rezende De Castro R."/>
            <person name="Schneider M.P."/>
            <person name="Vasconcelos V."/>
            <person name="Leao P.N."/>
        </authorList>
    </citation>
    <scope>NUCLEOTIDE SEQUENCE</scope>
    <source>
        <strain evidence="2">LEGE 06105</strain>
    </source>
</reference>
<sequence length="126" mass="14514">MSFQYTNAFVAIATVNLEKLVDFYLKFLSQNPTNYIPNVYAEFELSSLKLGIFQPKLSHTSEFNDSFRSYMSLCLEVNDLESVMYHLEKLGHPPFGEIINTSHGREIYAYDIDGNRIILHQSHKTG</sequence>
<comment type="caution">
    <text evidence="2">The sequence shown here is derived from an EMBL/GenBank/DDBJ whole genome shotgun (WGS) entry which is preliminary data.</text>
</comment>
<name>A0A8J7JT34_9CYAN</name>
<dbReference type="SUPFAM" id="SSF54593">
    <property type="entry name" value="Glyoxalase/Bleomycin resistance protein/Dihydroxybiphenyl dioxygenase"/>
    <property type="match status" value="1"/>
</dbReference>
<evidence type="ECO:0000313" key="2">
    <source>
        <dbReference type="EMBL" id="MBE9213254.1"/>
    </source>
</evidence>
<gene>
    <name evidence="2" type="ORF">IQ247_11320</name>
</gene>
<dbReference type="InterPro" id="IPR037523">
    <property type="entry name" value="VOC_core"/>
</dbReference>
<dbReference type="InterPro" id="IPR029068">
    <property type="entry name" value="Glyas_Bleomycin-R_OHBP_Dase"/>
</dbReference>